<accession>A0A4Y9ZS35</accession>
<sequence>MLTRNIFPFETQAFTVSLILHMHTLQILQVSITLLINNIEFTLTIFWIQILFFLNVSILIMSLTITSKVRIPVTIFTIYAALVVVIEVCLDLHLILIYGRGALTFSSIVNGIVVTITGP</sequence>
<feature type="transmembrane region" description="Helical" evidence="1">
    <location>
        <begin position="71"/>
        <end position="90"/>
    </location>
</feature>
<keyword evidence="1" id="KW-0812">Transmembrane</keyword>
<feature type="transmembrane region" description="Helical" evidence="1">
    <location>
        <begin position="43"/>
        <end position="65"/>
    </location>
</feature>
<keyword evidence="1" id="KW-1133">Transmembrane helix</keyword>
<organism evidence="2 3">
    <name type="scientific">Hericium alpestre</name>
    <dbReference type="NCBI Taxonomy" id="135208"/>
    <lineage>
        <taxon>Eukaryota</taxon>
        <taxon>Fungi</taxon>
        <taxon>Dikarya</taxon>
        <taxon>Basidiomycota</taxon>
        <taxon>Agaricomycotina</taxon>
        <taxon>Agaricomycetes</taxon>
        <taxon>Russulales</taxon>
        <taxon>Hericiaceae</taxon>
        <taxon>Hericium</taxon>
    </lineage>
</organism>
<evidence type="ECO:0000313" key="2">
    <source>
        <dbReference type="EMBL" id="TFY77040.1"/>
    </source>
</evidence>
<reference evidence="2 3" key="1">
    <citation type="submission" date="2019-02" db="EMBL/GenBank/DDBJ databases">
        <title>Genome sequencing of the rare red list fungi Hericium alpestre (H. flagellum).</title>
        <authorList>
            <person name="Buettner E."/>
            <person name="Kellner H."/>
        </authorList>
    </citation>
    <scope>NUCLEOTIDE SEQUENCE [LARGE SCALE GENOMIC DNA]</scope>
    <source>
        <strain evidence="2 3">DSM 108284</strain>
    </source>
</reference>
<protein>
    <submittedName>
        <fullName evidence="2">Uncharacterized protein</fullName>
    </submittedName>
</protein>
<evidence type="ECO:0000313" key="3">
    <source>
        <dbReference type="Proteomes" id="UP000298061"/>
    </source>
</evidence>
<keyword evidence="1" id="KW-0472">Membrane</keyword>
<dbReference type="EMBL" id="SFCI01001019">
    <property type="protein sequence ID" value="TFY77040.1"/>
    <property type="molecule type" value="Genomic_DNA"/>
</dbReference>
<proteinExistence type="predicted"/>
<keyword evidence="3" id="KW-1185">Reference proteome</keyword>
<feature type="transmembrane region" description="Helical" evidence="1">
    <location>
        <begin position="12"/>
        <end position="36"/>
    </location>
</feature>
<name>A0A4Y9ZS35_9AGAM</name>
<dbReference type="AlphaFoldDB" id="A0A4Y9ZS35"/>
<evidence type="ECO:0000256" key="1">
    <source>
        <dbReference type="SAM" id="Phobius"/>
    </source>
</evidence>
<dbReference type="Proteomes" id="UP000298061">
    <property type="component" value="Unassembled WGS sequence"/>
</dbReference>
<comment type="caution">
    <text evidence="2">The sequence shown here is derived from an EMBL/GenBank/DDBJ whole genome shotgun (WGS) entry which is preliminary data.</text>
</comment>
<gene>
    <name evidence="2" type="ORF">EWM64_g6976</name>
</gene>